<evidence type="ECO:0000313" key="1">
    <source>
        <dbReference type="EMBL" id="MFC7363488.1"/>
    </source>
</evidence>
<evidence type="ECO:0000313" key="2">
    <source>
        <dbReference type="Proteomes" id="UP001596524"/>
    </source>
</evidence>
<comment type="caution">
    <text evidence="1">The sequence shown here is derived from an EMBL/GenBank/DDBJ whole genome shotgun (WGS) entry which is preliminary data.</text>
</comment>
<dbReference type="RefSeq" id="WP_255889168.1">
    <property type="nucleotide sequence ID" value="NZ_JAFMZM010000002.1"/>
</dbReference>
<gene>
    <name evidence="1" type="ORF">ACFQO6_24670</name>
</gene>
<accession>A0ABW2NAX6</accession>
<name>A0ABW2NAX6_9ACTN</name>
<keyword evidence="2" id="KW-1185">Reference proteome</keyword>
<dbReference type="EMBL" id="JBHTCH010000030">
    <property type="protein sequence ID" value="MFC7363488.1"/>
    <property type="molecule type" value="Genomic_DNA"/>
</dbReference>
<organism evidence="1 2">
    <name type="scientific">Nocardioides astragali</name>
    <dbReference type="NCBI Taxonomy" id="1776736"/>
    <lineage>
        <taxon>Bacteria</taxon>
        <taxon>Bacillati</taxon>
        <taxon>Actinomycetota</taxon>
        <taxon>Actinomycetes</taxon>
        <taxon>Propionibacteriales</taxon>
        <taxon>Nocardioidaceae</taxon>
        <taxon>Nocardioides</taxon>
    </lineage>
</organism>
<proteinExistence type="predicted"/>
<protein>
    <submittedName>
        <fullName evidence="1">Uncharacterized protein</fullName>
    </submittedName>
</protein>
<sequence length="144" mass="15561">MSSLLAAVTLATAGLVPIPLLPPAEPAADSQAQVEQVEVPATLDAADGRLRRGCKDYRYTYAVTTSSQDWTLDIALQDRRGKGVHARSLIGPSDPTTAVLTYRLCQWATVPGRFTLTGVLVSYDGAQETSATVTETFRLRRRNP</sequence>
<reference evidence="2" key="1">
    <citation type="journal article" date="2019" name="Int. J. Syst. Evol. Microbiol.">
        <title>The Global Catalogue of Microorganisms (GCM) 10K type strain sequencing project: providing services to taxonomists for standard genome sequencing and annotation.</title>
        <authorList>
            <consortium name="The Broad Institute Genomics Platform"/>
            <consortium name="The Broad Institute Genome Sequencing Center for Infectious Disease"/>
            <person name="Wu L."/>
            <person name="Ma J."/>
        </authorList>
    </citation>
    <scope>NUCLEOTIDE SEQUENCE [LARGE SCALE GENOMIC DNA]</scope>
    <source>
        <strain evidence="2">FCH27</strain>
    </source>
</reference>
<dbReference type="Proteomes" id="UP001596524">
    <property type="component" value="Unassembled WGS sequence"/>
</dbReference>